<feature type="domain" description="SbsA Ig-like" evidence="3">
    <location>
        <begin position="33"/>
        <end position="132"/>
    </location>
</feature>
<dbReference type="InterPro" id="IPR032812">
    <property type="entry name" value="SbsA_Ig"/>
</dbReference>
<feature type="compositionally biased region" description="Basic and acidic residues" evidence="2">
    <location>
        <begin position="541"/>
        <end position="552"/>
    </location>
</feature>
<dbReference type="Pfam" id="PF13205">
    <property type="entry name" value="Big_5"/>
    <property type="match status" value="1"/>
</dbReference>
<dbReference type="Proteomes" id="UP000199666">
    <property type="component" value="Unassembled WGS sequence"/>
</dbReference>
<evidence type="ECO:0000313" key="5">
    <source>
        <dbReference type="Proteomes" id="UP000199666"/>
    </source>
</evidence>
<sequence length="552" mass="62869">MPSADNYWKTLVLFILCIYGCASMRNPEGGPVDKTPPKVLKMEPKNLTTNFNSQKIVITFDEYFNIQNESKEFSVSPEQERPPLLKKDGKKLEIIFQDSLEKNTTYTLNFGKAIADIHESNVLKNLTYAFSTGAFLDSLSISGKVTNLLTGKPEIDATVFILPLSRDSIFGKKRASISTSTDSSGYYSLKNLKKDTYKIYALKETAGDKVYQQRTDEIGFVKEPIILTKDTTNVDIGVFKELAQTFRIVDRKLNNDGSISMIFNQQLSKPDITVLDQKSIDDSKLLRFSQKNDSLRLWLQDLTFDSVRIELKNEGKSLDTIIFNRDKKDTYARALVVADNLEIGMLNPYRPYRLIFNFPIENVDLTKIKLTEDSIPRTNFTFSQDSTNFLVYNLNYPWRKKAAYSLLFAEGAITGIFGVKNKEFKKTFKLASADDYGTFVLKIEIPDTTKSYVLEILNEKKDVVATEVITKNRTIKFANYRVATYATRIIYDENKNGKWDTGSLALGTQPEKTFNNPQEIALRANWEQIFTWAVPPPPSTTKKEPEPKPTKD</sequence>
<evidence type="ECO:0000256" key="2">
    <source>
        <dbReference type="SAM" id="MobiDB-lite"/>
    </source>
</evidence>
<evidence type="ECO:0000313" key="4">
    <source>
        <dbReference type="EMBL" id="SFH10769.1"/>
    </source>
</evidence>
<evidence type="ECO:0000259" key="3">
    <source>
        <dbReference type="Pfam" id="PF13205"/>
    </source>
</evidence>
<dbReference type="Gene3D" id="2.60.40.1120">
    <property type="entry name" value="Carboxypeptidase-like, regulatory domain"/>
    <property type="match status" value="1"/>
</dbReference>
<dbReference type="EMBL" id="FOPP01000005">
    <property type="protein sequence ID" value="SFH10769.1"/>
    <property type="molecule type" value="Genomic_DNA"/>
</dbReference>
<keyword evidence="1" id="KW-0732">Signal</keyword>
<feature type="region of interest" description="Disordered" evidence="2">
    <location>
        <begin position="533"/>
        <end position="552"/>
    </location>
</feature>
<dbReference type="SUPFAM" id="SSF49464">
    <property type="entry name" value="Carboxypeptidase regulatory domain-like"/>
    <property type="match status" value="1"/>
</dbReference>
<dbReference type="InterPro" id="IPR008969">
    <property type="entry name" value="CarboxyPept-like_regulatory"/>
</dbReference>
<evidence type="ECO:0000256" key="1">
    <source>
        <dbReference type="ARBA" id="ARBA00022729"/>
    </source>
</evidence>
<organism evidence="4 5">
    <name type="scientific">Pedobacter insulae</name>
    <dbReference type="NCBI Taxonomy" id="414048"/>
    <lineage>
        <taxon>Bacteria</taxon>
        <taxon>Pseudomonadati</taxon>
        <taxon>Bacteroidota</taxon>
        <taxon>Sphingobacteriia</taxon>
        <taxon>Sphingobacteriales</taxon>
        <taxon>Sphingobacteriaceae</taxon>
        <taxon>Pedobacter</taxon>
    </lineage>
</organism>
<name>A0A1I2XCN4_9SPHI</name>
<reference evidence="4 5" key="1">
    <citation type="submission" date="2016-10" db="EMBL/GenBank/DDBJ databases">
        <authorList>
            <person name="de Groot N.N."/>
        </authorList>
    </citation>
    <scope>NUCLEOTIDE SEQUENCE [LARGE SCALE GENOMIC DNA]</scope>
    <source>
        <strain evidence="4 5">DSM 18684</strain>
    </source>
</reference>
<accession>A0A1I2XCN4</accession>
<gene>
    <name evidence="4" type="ORF">SAMN04489864_105115</name>
</gene>
<dbReference type="STRING" id="414048.SAMN04489864_105115"/>
<proteinExistence type="predicted"/>
<dbReference type="AlphaFoldDB" id="A0A1I2XCN4"/>
<protein>
    <submittedName>
        <fullName evidence="4">Ig-like domain-containing protein</fullName>
    </submittedName>
</protein>
<keyword evidence="5" id="KW-1185">Reference proteome</keyword>